<protein>
    <submittedName>
        <fullName evidence="2">Uncharacterized protein</fullName>
    </submittedName>
</protein>
<evidence type="ECO:0000313" key="2">
    <source>
        <dbReference type="EMBL" id="GKT34828.1"/>
    </source>
</evidence>
<organism evidence="2 3">
    <name type="scientific">Aduncisulcus paluster</name>
    <dbReference type="NCBI Taxonomy" id="2918883"/>
    <lineage>
        <taxon>Eukaryota</taxon>
        <taxon>Metamonada</taxon>
        <taxon>Carpediemonas-like organisms</taxon>
        <taxon>Aduncisulcus</taxon>
    </lineage>
</organism>
<comment type="caution">
    <text evidence="2">The sequence shown here is derived from an EMBL/GenBank/DDBJ whole genome shotgun (WGS) entry which is preliminary data.</text>
</comment>
<proteinExistence type="predicted"/>
<accession>A0ABQ5KT97</accession>
<sequence>MEELLDEARVEMQLHVDGYDSSHPSIEPEGTMGMPRDSADDAQEKVQRDIDILCKTLIDRFDRLSAEMKAYSPSLLIDSTVECRNESFLSL</sequence>
<evidence type="ECO:0000313" key="3">
    <source>
        <dbReference type="Proteomes" id="UP001057375"/>
    </source>
</evidence>
<name>A0ABQ5KT97_9EUKA</name>
<dbReference type="EMBL" id="BQXS01010874">
    <property type="protein sequence ID" value="GKT34828.1"/>
    <property type="molecule type" value="Genomic_DNA"/>
</dbReference>
<evidence type="ECO:0000256" key="1">
    <source>
        <dbReference type="SAM" id="MobiDB-lite"/>
    </source>
</evidence>
<feature type="region of interest" description="Disordered" evidence="1">
    <location>
        <begin position="16"/>
        <end position="45"/>
    </location>
</feature>
<keyword evidence="3" id="KW-1185">Reference proteome</keyword>
<dbReference type="Proteomes" id="UP001057375">
    <property type="component" value="Unassembled WGS sequence"/>
</dbReference>
<gene>
    <name evidence="2" type="ORF">ADUPG1_008109</name>
</gene>
<reference evidence="2" key="1">
    <citation type="submission" date="2022-03" db="EMBL/GenBank/DDBJ databases">
        <title>Draft genome sequence of Aduncisulcus paluster, a free-living microaerophilic Fornicata.</title>
        <authorList>
            <person name="Yuyama I."/>
            <person name="Kume K."/>
            <person name="Tamura T."/>
            <person name="Inagaki Y."/>
            <person name="Hashimoto T."/>
        </authorList>
    </citation>
    <scope>NUCLEOTIDE SEQUENCE</scope>
    <source>
        <strain evidence="2">NY0171</strain>
    </source>
</reference>